<dbReference type="Proteomes" id="UP000606786">
    <property type="component" value="Unassembled WGS sequence"/>
</dbReference>
<proteinExistence type="predicted"/>
<organism evidence="1 2">
    <name type="scientific">Ceratitis capitata</name>
    <name type="common">Mediterranean fruit fly</name>
    <name type="synonym">Tephritis capitata</name>
    <dbReference type="NCBI Taxonomy" id="7213"/>
    <lineage>
        <taxon>Eukaryota</taxon>
        <taxon>Metazoa</taxon>
        <taxon>Ecdysozoa</taxon>
        <taxon>Arthropoda</taxon>
        <taxon>Hexapoda</taxon>
        <taxon>Insecta</taxon>
        <taxon>Pterygota</taxon>
        <taxon>Neoptera</taxon>
        <taxon>Endopterygota</taxon>
        <taxon>Diptera</taxon>
        <taxon>Brachycera</taxon>
        <taxon>Muscomorpha</taxon>
        <taxon>Tephritoidea</taxon>
        <taxon>Tephritidae</taxon>
        <taxon>Ceratitis</taxon>
        <taxon>Ceratitis</taxon>
    </lineage>
</organism>
<evidence type="ECO:0000313" key="1">
    <source>
        <dbReference type="EMBL" id="CAD6994625.1"/>
    </source>
</evidence>
<gene>
    <name evidence="1" type="ORF">CCAP1982_LOCUS3360</name>
</gene>
<name>A0A811UB40_CERCA</name>
<feature type="non-terminal residue" evidence="1">
    <location>
        <position position="57"/>
    </location>
</feature>
<dbReference type="AlphaFoldDB" id="A0A811UB40"/>
<dbReference type="EMBL" id="CAJHJT010000001">
    <property type="protein sequence ID" value="CAD6994625.1"/>
    <property type="molecule type" value="Genomic_DNA"/>
</dbReference>
<protein>
    <submittedName>
        <fullName evidence="1">(Mediterranean fruit fly) hypothetical protein</fullName>
    </submittedName>
</protein>
<sequence length="57" mass="6007">MAVGLSVTRSAQGSVVIGGSISSEVTLTTWSVGPGIFQFRKHATLSLLAHIQNIHMN</sequence>
<keyword evidence="2" id="KW-1185">Reference proteome</keyword>
<accession>A0A811UB40</accession>
<reference evidence="1" key="1">
    <citation type="submission" date="2020-11" db="EMBL/GenBank/DDBJ databases">
        <authorList>
            <person name="Whitehead M."/>
        </authorList>
    </citation>
    <scope>NUCLEOTIDE SEQUENCE</scope>
    <source>
        <strain evidence="1">EGII</strain>
    </source>
</reference>
<evidence type="ECO:0000313" key="2">
    <source>
        <dbReference type="Proteomes" id="UP000606786"/>
    </source>
</evidence>
<comment type="caution">
    <text evidence="1">The sequence shown here is derived from an EMBL/GenBank/DDBJ whole genome shotgun (WGS) entry which is preliminary data.</text>
</comment>